<dbReference type="Proteomes" id="UP001558613">
    <property type="component" value="Unassembled WGS sequence"/>
</dbReference>
<feature type="compositionally biased region" description="Polar residues" evidence="1">
    <location>
        <begin position="156"/>
        <end position="185"/>
    </location>
</feature>
<evidence type="ECO:0000313" key="2">
    <source>
        <dbReference type="EMBL" id="KAL1269212.1"/>
    </source>
</evidence>
<evidence type="ECO:0000313" key="3">
    <source>
        <dbReference type="Proteomes" id="UP001558613"/>
    </source>
</evidence>
<protein>
    <submittedName>
        <fullName evidence="2">Uncharacterized protein</fullName>
    </submittedName>
</protein>
<evidence type="ECO:0000256" key="1">
    <source>
        <dbReference type="SAM" id="MobiDB-lite"/>
    </source>
</evidence>
<keyword evidence="3" id="KW-1185">Reference proteome</keyword>
<comment type="caution">
    <text evidence="2">The sequence shown here is derived from an EMBL/GenBank/DDBJ whole genome shotgun (WGS) entry which is preliminary data.</text>
</comment>
<reference evidence="2 3" key="1">
    <citation type="submission" date="2023-09" db="EMBL/GenBank/DDBJ databases">
        <authorList>
            <person name="Wang M."/>
        </authorList>
    </citation>
    <scope>NUCLEOTIDE SEQUENCE [LARGE SCALE GENOMIC DNA]</scope>
    <source>
        <strain evidence="2">GT-2023</strain>
        <tissue evidence="2">Liver</tissue>
    </source>
</reference>
<feature type="compositionally biased region" description="Basic and acidic residues" evidence="1">
    <location>
        <begin position="74"/>
        <end position="85"/>
    </location>
</feature>
<name>A0ABR3MX63_9TELE</name>
<accession>A0ABR3MX63</accession>
<organism evidence="2 3">
    <name type="scientific">Cirrhinus molitorella</name>
    <name type="common">mud carp</name>
    <dbReference type="NCBI Taxonomy" id="172907"/>
    <lineage>
        <taxon>Eukaryota</taxon>
        <taxon>Metazoa</taxon>
        <taxon>Chordata</taxon>
        <taxon>Craniata</taxon>
        <taxon>Vertebrata</taxon>
        <taxon>Euteleostomi</taxon>
        <taxon>Actinopterygii</taxon>
        <taxon>Neopterygii</taxon>
        <taxon>Teleostei</taxon>
        <taxon>Ostariophysi</taxon>
        <taxon>Cypriniformes</taxon>
        <taxon>Cyprinidae</taxon>
        <taxon>Labeoninae</taxon>
        <taxon>Labeonini</taxon>
        <taxon>Cirrhinus</taxon>
    </lineage>
</organism>
<feature type="compositionally biased region" description="Low complexity" evidence="1">
    <location>
        <begin position="134"/>
        <end position="149"/>
    </location>
</feature>
<gene>
    <name evidence="2" type="ORF">QQF64_031501</name>
</gene>
<sequence>MHMKKMISEDEDENEEEELVKKQEKLRKQKEMLTLTSKLDAANAKVAILSETRSKVSVAHGLNEYLEKTLKLQESKESTGKEPVELKLGNVHDPAKGTQDVSVKPKTHALPPLPVHLHPRKEQPHFLPTLKSPSWSEQSRHMSSSQSKQIFPHPQPISSQIYDSSQQPALSRNMQPSHLSTQPQGPSRLHPQGDSPVIHPNGTPVGTSQDDVRLYDILQRQNYKIKIHQCRNC</sequence>
<dbReference type="EMBL" id="JAYMGO010000008">
    <property type="protein sequence ID" value="KAL1269212.1"/>
    <property type="molecule type" value="Genomic_DNA"/>
</dbReference>
<proteinExistence type="predicted"/>
<feature type="region of interest" description="Disordered" evidence="1">
    <location>
        <begin position="1"/>
        <end position="26"/>
    </location>
</feature>
<feature type="compositionally biased region" description="Acidic residues" evidence="1">
    <location>
        <begin position="9"/>
        <end position="18"/>
    </location>
</feature>
<feature type="region of interest" description="Disordered" evidence="1">
    <location>
        <begin position="74"/>
        <end position="210"/>
    </location>
</feature>